<gene>
    <name evidence="2" type="ORF">AERO8C_50043</name>
</gene>
<feature type="region of interest" description="Disordered" evidence="1">
    <location>
        <begin position="1"/>
        <end position="44"/>
    </location>
</feature>
<proteinExistence type="predicted"/>
<dbReference type="AlphaFoldDB" id="A0A653L8P2"/>
<dbReference type="EMBL" id="CABWLC010000018">
    <property type="protein sequence ID" value="VXA87142.1"/>
    <property type="molecule type" value="Genomic_DNA"/>
</dbReference>
<reference evidence="2 3" key="1">
    <citation type="submission" date="2019-10" db="EMBL/GenBank/DDBJ databases">
        <authorList>
            <person name="Karimi E."/>
        </authorList>
    </citation>
    <scope>NUCLEOTIDE SEQUENCE [LARGE SCALE GENOMIC DNA]</scope>
    <source>
        <strain evidence="2">Aeromonas sp. 8C</strain>
    </source>
</reference>
<accession>A0A653L8P2</accession>
<feature type="compositionally biased region" description="Gly residues" evidence="1">
    <location>
        <begin position="1"/>
        <end position="17"/>
    </location>
</feature>
<organism evidence="2 3">
    <name type="scientific">Aeromonas veronii</name>
    <dbReference type="NCBI Taxonomy" id="654"/>
    <lineage>
        <taxon>Bacteria</taxon>
        <taxon>Pseudomonadati</taxon>
        <taxon>Pseudomonadota</taxon>
        <taxon>Gammaproteobacteria</taxon>
        <taxon>Aeromonadales</taxon>
        <taxon>Aeromonadaceae</taxon>
        <taxon>Aeromonas</taxon>
    </lineage>
</organism>
<evidence type="ECO:0000313" key="3">
    <source>
        <dbReference type="Proteomes" id="UP000439123"/>
    </source>
</evidence>
<dbReference type="Proteomes" id="UP000439123">
    <property type="component" value="Unassembled WGS sequence"/>
</dbReference>
<sequence length="141" mass="13991">MVGVAYRGGRGAGGSGPEGPPANHAGGAGLSVPQSQGVDDGDLCHQSVQPARRQLLVESAGGDGHVCAGGPAGLLCLGTVRPSAEQLDQLGSGLAATQRFSRSADGALRGDALVLSRVALMGEVAEKEAFLTCRHGVGSAY</sequence>
<protein>
    <submittedName>
        <fullName evidence="2">Uncharacterized protein</fullName>
    </submittedName>
</protein>
<evidence type="ECO:0000313" key="2">
    <source>
        <dbReference type="EMBL" id="VXA87142.1"/>
    </source>
</evidence>
<evidence type="ECO:0000256" key="1">
    <source>
        <dbReference type="SAM" id="MobiDB-lite"/>
    </source>
</evidence>
<name>A0A653L8P2_AERVE</name>